<feature type="domain" description="Tetrapyrrole methylase" evidence="1">
    <location>
        <begin position="3"/>
        <end position="37"/>
    </location>
</feature>
<dbReference type="PANTHER" id="PTHR46111:SF1">
    <property type="entry name" value="RIBOSOMAL RNA SMALL SUBUNIT METHYLTRANSFERASE I"/>
    <property type="match status" value="1"/>
</dbReference>
<dbReference type="InterPro" id="IPR014777">
    <property type="entry name" value="4pyrrole_Mease_sub1"/>
</dbReference>
<proteinExistence type="predicted"/>
<name>A0A2M7YM63_9BACT</name>
<evidence type="ECO:0000313" key="2">
    <source>
        <dbReference type="EMBL" id="PJA64078.1"/>
    </source>
</evidence>
<dbReference type="InterPro" id="IPR008189">
    <property type="entry name" value="rRNA_ssu_MeTfrase_I"/>
</dbReference>
<gene>
    <name evidence="2" type="ORF">CO160_00515</name>
</gene>
<dbReference type="InterPro" id="IPR000878">
    <property type="entry name" value="4pyrrol_Mease"/>
</dbReference>
<dbReference type="GO" id="GO:0008168">
    <property type="term" value="F:methyltransferase activity"/>
    <property type="evidence" value="ECO:0007669"/>
    <property type="project" value="UniProtKB-KW"/>
</dbReference>
<dbReference type="AlphaFoldDB" id="A0A2M7YM63"/>
<protein>
    <submittedName>
        <fullName evidence="2">16S rRNA (Cytidine(1402)-2'-O)-methyltransferase</fullName>
    </submittedName>
</protein>
<keyword evidence="2" id="KW-0808">Transferase</keyword>
<evidence type="ECO:0000259" key="1">
    <source>
        <dbReference type="Pfam" id="PF00590"/>
    </source>
</evidence>
<dbReference type="GO" id="GO:0032259">
    <property type="term" value="P:methylation"/>
    <property type="evidence" value="ECO:0007669"/>
    <property type="project" value="UniProtKB-KW"/>
</dbReference>
<accession>A0A2M7YM63</accession>
<feature type="non-terminal residue" evidence="2">
    <location>
        <position position="39"/>
    </location>
</feature>
<dbReference type="Pfam" id="PF00590">
    <property type="entry name" value="TP_methylase"/>
    <property type="match status" value="1"/>
</dbReference>
<dbReference type="InterPro" id="IPR035996">
    <property type="entry name" value="4pyrrol_Methylase_sf"/>
</dbReference>
<evidence type="ECO:0000313" key="3">
    <source>
        <dbReference type="Proteomes" id="UP000230941"/>
    </source>
</evidence>
<keyword evidence="2" id="KW-0489">Methyltransferase</keyword>
<organism evidence="2 3">
    <name type="scientific">Candidatus Portnoybacteria bacterium CG_4_9_14_3_um_filter_43_11</name>
    <dbReference type="NCBI Taxonomy" id="1974805"/>
    <lineage>
        <taxon>Bacteria</taxon>
        <taxon>Candidatus Portnoyibacteriota</taxon>
    </lineage>
</organism>
<dbReference type="Gene3D" id="3.40.1010.10">
    <property type="entry name" value="Cobalt-precorrin-4 Transmethylase, Domain 1"/>
    <property type="match status" value="1"/>
</dbReference>
<reference evidence="3" key="1">
    <citation type="submission" date="2017-09" db="EMBL/GenBank/DDBJ databases">
        <title>Depth-based differentiation of microbial function through sediment-hosted aquifers and enrichment of novel symbionts in the deep terrestrial subsurface.</title>
        <authorList>
            <person name="Probst A.J."/>
            <person name="Ladd B."/>
            <person name="Jarett J.K."/>
            <person name="Geller-Mcgrath D.E."/>
            <person name="Sieber C.M.K."/>
            <person name="Emerson J.B."/>
            <person name="Anantharaman K."/>
            <person name="Thomas B.C."/>
            <person name="Malmstrom R."/>
            <person name="Stieglmeier M."/>
            <person name="Klingl A."/>
            <person name="Woyke T."/>
            <person name="Ryan C.M."/>
            <person name="Banfield J.F."/>
        </authorList>
    </citation>
    <scope>NUCLEOTIDE SEQUENCE [LARGE SCALE GENOMIC DNA]</scope>
</reference>
<comment type="caution">
    <text evidence="2">The sequence shown here is derived from an EMBL/GenBank/DDBJ whole genome shotgun (WGS) entry which is preliminary data.</text>
</comment>
<dbReference type="Proteomes" id="UP000230941">
    <property type="component" value="Unassembled WGS sequence"/>
</dbReference>
<dbReference type="PANTHER" id="PTHR46111">
    <property type="entry name" value="RIBOSOMAL RNA SMALL SUBUNIT METHYLTRANSFERASE I"/>
    <property type="match status" value="1"/>
</dbReference>
<dbReference type="SUPFAM" id="SSF53790">
    <property type="entry name" value="Tetrapyrrole methylase"/>
    <property type="match status" value="1"/>
</dbReference>
<dbReference type="EMBL" id="PFWG01000011">
    <property type="protein sequence ID" value="PJA64078.1"/>
    <property type="molecule type" value="Genomic_DNA"/>
</dbReference>
<sequence>MAKLYIVSTPIGNLKDISQRAIETLKEVDLILCEDTRTT</sequence>